<dbReference type="GO" id="GO:0005509">
    <property type="term" value="F:calcium ion binding"/>
    <property type="evidence" value="ECO:0007669"/>
    <property type="project" value="InterPro"/>
</dbReference>
<dbReference type="SUPFAM" id="SSF51120">
    <property type="entry name" value="beta-Roll"/>
    <property type="match status" value="1"/>
</dbReference>
<dbReference type="InterPro" id="IPR003644">
    <property type="entry name" value="Calx_beta"/>
</dbReference>
<dbReference type="Pfam" id="PF06119">
    <property type="entry name" value="NIDO"/>
    <property type="match status" value="1"/>
</dbReference>
<dbReference type="InterPro" id="IPR001846">
    <property type="entry name" value="VWF_type-D"/>
</dbReference>
<dbReference type="Pfam" id="PF00353">
    <property type="entry name" value="HemolysinCabind"/>
    <property type="match status" value="1"/>
</dbReference>
<dbReference type="InterPro" id="IPR003886">
    <property type="entry name" value="NIDO_dom"/>
</dbReference>
<organism evidence="9 10">
    <name type="scientific">Sulfitobacter mediterraneus</name>
    <dbReference type="NCBI Taxonomy" id="83219"/>
    <lineage>
        <taxon>Bacteria</taxon>
        <taxon>Pseudomonadati</taxon>
        <taxon>Pseudomonadota</taxon>
        <taxon>Alphaproteobacteria</taxon>
        <taxon>Rhodobacterales</taxon>
        <taxon>Roseobacteraceae</taxon>
        <taxon>Sulfitobacter</taxon>
    </lineage>
</organism>
<evidence type="ECO:0000259" key="8">
    <source>
        <dbReference type="PROSITE" id="PS51233"/>
    </source>
</evidence>
<dbReference type="SUPFAM" id="SSF141072">
    <property type="entry name" value="CalX-like"/>
    <property type="match status" value="2"/>
</dbReference>
<dbReference type="RefSeq" id="WP_025047582.1">
    <property type="nucleotide sequence ID" value="NZ_QBKU01000013.1"/>
</dbReference>
<feature type="region of interest" description="Disordered" evidence="7">
    <location>
        <begin position="791"/>
        <end position="821"/>
    </location>
</feature>
<sequence length="1088" mass="114193">MAVPLINTLGGTTGFGGEILDRNDDSSTGEIDITGVFENGLNFFGATYNSLFVNNNGGVSFNSPLGAYTPQTISSGTTPGIFPYWADVDTEGSTGNVSPGGSSQGTNLVYYTLDAANDRFVATWDDVGYFSGNTDHVNAFQLILTDRSSTLGRTAGDFDIEFRYEWIDWTAGDASDGEGGVGGITARAGYSSGNAIFFELPQSGNEDAMLALEHTSGNTGLDGLWRWGVFNGNVPPTVSIFSAIDVMEGDSGVTELVFRVERTGDVTGTLDVEWNATGFFPSPANSGDVAGALPRSGILNFADGETVKLITIGVQGDTTIEANENIVVTLRNAVSSNGETVIFSAFQGFGRIINDDFPPPPVTGPESDVYGDPHIVTLDGLGYDFQAVGEFTLIETISGDPLNVQIRTAPISDVVSFITAVATEIGGTRVMLDVNRDIPLSINGELTALTVENGPLPIGSSGGQIYANGDTYTIIMPNGEQLMVGVFDNGSLNVCTFLSDSRAAGSVRGLLGNADGNVSNDLMLPDGTVLAQPLDFSTLYTTFADAWRITEPQALFDREIGETTNDYQDSSYPRGHIAVDDLPADIRAAAEAAVQAAGITNPVIAENAVLDFALTGDLTFVTGATMLAANPSADTDPANLPAALPTLMINSEGSHAEGNAGTSTFRFTIDRIVSTSGTLDVDYLIGGQVDSTDIDGPLGGVISFADGEAEKTIEVVINGDNTVELDETLTMSIGVATAGTVLFANRSASTIVLDDDGAVVLNGTSLADLLQGDITDNVVFALGGNDTAFGDSGDDQIYGDTGDDSLTGNSGDDYLDGGAGTDSAQYSGNQASYTLTLSPTGTSVKDRRTDGNGTDTLHDIEFLDFDTDLLGGPFDLQKFGGPAELDPAELESFVELYIAYFNRAPDAVGLNFWGTAFANGTTLSEMATLFIDQDETRESYPEGTTNNAFAVSVYSNVLGRTPDQIGIDFWVGLLDNGDVSRDQFILEVLRGAKSDLKPELGQDFVDQQIADQQFLSTKADIGAYFAVHKGMSDTDNASAAMALFDGTPESTTSAVNAIDGFYADALDAIDGEFLMPLVGVLDDPFAIT</sequence>
<dbReference type="PROSITE" id="PS00330">
    <property type="entry name" value="HEMOLYSIN_CALCIUM"/>
    <property type="match status" value="1"/>
</dbReference>
<keyword evidence="3" id="KW-0677">Repeat</keyword>
<evidence type="ECO:0000256" key="4">
    <source>
        <dbReference type="ARBA" id="ARBA00022837"/>
    </source>
</evidence>
<dbReference type="PANTHER" id="PTHR13802:SF52">
    <property type="entry name" value="MUCIN-4"/>
    <property type="match status" value="1"/>
</dbReference>
<evidence type="ECO:0000256" key="7">
    <source>
        <dbReference type="SAM" id="MobiDB-lite"/>
    </source>
</evidence>
<dbReference type="GO" id="GO:0007160">
    <property type="term" value="P:cell-matrix adhesion"/>
    <property type="evidence" value="ECO:0007669"/>
    <property type="project" value="InterPro"/>
</dbReference>
<dbReference type="InterPro" id="IPR025282">
    <property type="entry name" value="DUF4214"/>
</dbReference>
<dbReference type="InterPro" id="IPR011049">
    <property type="entry name" value="Serralysin-like_metalloprot_C"/>
</dbReference>
<comment type="caution">
    <text evidence="9">The sequence shown here is derived from an EMBL/GenBank/DDBJ whole genome shotgun (WGS) entry which is preliminary data.</text>
</comment>
<dbReference type="SMART" id="SM00216">
    <property type="entry name" value="VWD"/>
    <property type="match status" value="1"/>
</dbReference>
<dbReference type="Pfam" id="PF00094">
    <property type="entry name" value="VWD"/>
    <property type="match status" value="1"/>
</dbReference>
<dbReference type="Proteomes" id="UP000244092">
    <property type="component" value="Unassembled WGS sequence"/>
</dbReference>
<dbReference type="InterPro" id="IPR001343">
    <property type="entry name" value="Hemolysn_Ca-bd"/>
</dbReference>
<accession>A0A2T6CAE0</accession>
<dbReference type="Gene3D" id="2.60.40.2030">
    <property type="match status" value="2"/>
</dbReference>
<dbReference type="PROSITE" id="PS51233">
    <property type="entry name" value="VWFD"/>
    <property type="match status" value="1"/>
</dbReference>
<protein>
    <submittedName>
        <fullName evidence="9">Uncharacterized protein DUF4214</fullName>
    </submittedName>
</protein>
<dbReference type="Pfam" id="PF03160">
    <property type="entry name" value="Calx-beta"/>
    <property type="match status" value="2"/>
</dbReference>
<dbReference type="InterPro" id="IPR018511">
    <property type="entry name" value="Hemolysin-typ_Ca-bd_CS"/>
</dbReference>
<evidence type="ECO:0000313" key="10">
    <source>
        <dbReference type="Proteomes" id="UP000244092"/>
    </source>
</evidence>
<reference evidence="9 10" key="1">
    <citation type="submission" date="2018-04" db="EMBL/GenBank/DDBJ databases">
        <title>Genomic Encyclopedia of Archaeal and Bacterial Type Strains, Phase II (KMG-II): from individual species to whole genera.</title>
        <authorList>
            <person name="Goeker M."/>
        </authorList>
    </citation>
    <scope>NUCLEOTIDE SEQUENCE [LARGE SCALE GENOMIC DNA]</scope>
    <source>
        <strain evidence="9 10">DSM 12244</strain>
    </source>
</reference>
<evidence type="ECO:0000256" key="3">
    <source>
        <dbReference type="ARBA" id="ARBA00022737"/>
    </source>
</evidence>
<evidence type="ECO:0000256" key="2">
    <source>
        <dbReference type="ARBA" id="ARBA00022729"/>
    </source>
</evidence>
<dbReference type="AlphaFoldDB" id="A0A2T6CAE0"/>
<keyword evidence="5" id="KW-0472">Membrane</keyword>
<dbReference type="GO" id="GO:0016020">
    <property type="term" value="C:membrane"/>
    <property type="evidence" value="ECO:0007669"/>
    <property type="project" value="UniProtKB-SubCell"/>
</dbReference>
<proteinExistence type="predicted"/>
<evidence type="ECO:0000313" key="9">
    <source>
        <dbReference type="EMBL" id="PTX72184.1"/>
    </source>
</evidence>
<gene>
    <name evidence="9" type="ORF">C8N31_113110</name>
</gene>
<dbReference type="InterPro" id="IPR051495">
    <property type="entry name" value="Epithelial_Barrier/Signaling"/>
</dbReference>
<dbReference type="EMBL" id="QBKU01000013">
    <property type="protein sequence ID" value="PTX72184.1"/>
    <property type="molecule type" value="Genomic_DNA"/>
</dbReference>
<dbReference type="PANTHER" id="PTHR13802">
    <property type="entry name" value="MUCIN 4-RELATED"/>
    <property type="match status" value="1"/>
</dbReference>
<evidence type="ECO:0000256" key="6">
    <source>
        <dbReference type="ARBA" id="ARBA00023157"/>
    </source>
</evidence>
<dbReference type="InterPro" id="IPR038081">
    <property type="entry name" value="CalX-like_sf"/>
</dbReference>
<evidence type="ECO:0000256" key="1">
    <source>
        <dbReference type="ARBA" id="ARBA00004370"/>
    </source>
</evidence>
<dbReference type="GO" id="GO:0007154">
    <property type="term" value="P:cell communication"/>
    <property type="evidence" value="ECO:0007669"/>
    <property type="project" value="InterPro"/>
</dbReference>
<keyword evidence="6" id="KW-1015">Disulfide bond</keyword>
<name>A0A2T6CAE0_9RHOB</name>
<dbReference type="Pfam" id="PF13946">
    <property type="entry name" value="DUF4214"/>
    <property type="match status" value="1"/>
</dbReference>
<keyword evidence="2" id="KW-0732">Signal</keyword>
<feature type="domain" description="VWFD" evidence="8">
    <location>
        <begin position="365"/>
        <end position="555"/>
    </location>
</feature>
<comment type="subcellular location">
    <subcellularLocation>
        <location evidence="1">Membrane</location>
    </subcellularLocation>
</comment>
<keyword evidence="4" id="KW-0106">Calcium</keyword>
<dbReference type="SMART" id="SM00539">
    <property type="entry name" value="NIDO"/>
    <property type="match status" value="1"/>
</dbReference>
<evidence type="ECO:0000256" key="5">
    <source>
        <dbReference type="ARBA" id="ARBA00023136"/>
    </source>
</evidence>